<keyword evidence="1" id="KW-0472">Membrane</keyword>
<dbReference type="STRING" id="1150600.ADIARSV_4283"/>
<name>R9GUG3_9SPHI</name>
<dbReference type="AlphaFoldDB" id="R9GUG3"/>
<evidence type="ECO:0000313" key="3">
    <source>
        <dbReference type="Proteomes" id="UP000014174"/>
    </source>
</evidence>
<dbReference type="Pfam" id="PF19885">
    <property type="entry name" value="DUF6358"/>
    <property type="match status" value="1"/>
</dbReference>
<dbReference type="Proteomes" id="UP000014174">
    <property type="component" value="Unassembled WGS sequence"/>
</dbReference>
<feature type="transmembrane region" description="Helical" evidence="1">
    <location>
        <begin position="12"/>
        <end position="33"/>
    </location>
</feature>
<proteinExistence type="predicted"/>
<keyword evidence="1" id="KW-0812">Transmembrane</keyword>
<accession>R9GUG3</accession>
<gene>
    <name evidence="2" type="ORF">ADIARSV_4283</name>
</gene>
<keyword evidence="1" id="KW-1133">Transmembrane helix</keyword>
<dbReference type="EMBL" id="AQPN01000147">
    <property type="protein sequence ID" value="EOR92559.1"/>
    <property type="molecule type" value="Genomic_DNA"/>
</dbReference>
<organism evidence="2 3">
    <name type="scientific">Arcticibacter svalbardensis MN12-7</name>
    <dbReference type="NCBI Taxonomy" id="1150600"/>
    <lineage>
        <taxon>Bacteria</taxon>
        <taxon>Pseudomonadati</taxon>
        <taxon>Bacteroidota</taxon>
        <taxon>Sphingobacteriia</taxon>
        <taxon>Sphingobacteriales</taxon>
        <taxon>Sphingobacteriaceae</taxon>
        <taxon>Arcticibacter</taxon>
    </lineage>
</organism>
<evidence type="ECO:0000313" key="2">
    <source>
        <dbReference type="EMBL" id="EOR92559.1"/>
    </source>
</evidence>
<sequence length="48" mass="5513">MLCVFWSAKDGQYAITLGSVVLSAFIIFLKIKLKKEVNELIKKRNNKI</sequence>
<keyword evidence="3" id="KW-1185">Reference proteome</keyword>
<reference evidence="2 3" key="1">
    <citation type="journal article" date="2013" name="Genome Announc.">
        <title>Draft Genome Sequence of Arcticibacter svalbardensis Strain MN12-7T, a Member of the Family Sphingobacteriaceae Isolated from an Arctic Soil Sample.</title>
        <authorList>
            <person name="Shivaji S."/>
            <person name="Ara S."/>
            <person name="Prasad S."/>
            <person name="Manasa B.P."/>
            <person name="Begum Z."/>
            <person name="Singh A."/>
            <person name="Kumar Pinnaka A."/>
        </authorList>
    </citation>
    <scope>NUCLEOTIDE SEQUENCE [LARGE SCALE GENOMIC DNA]</scope>
    <source>
        <strain evidence="2 3">MN12-7</strain>
    </source>
</reference>
<protein>
    <submittedName>
        <fullName evidence="2">Uncharacterized protein</fullName>
    </submittedName>
</protein>
<evidence type="ECO:0000256" key="1">
    <source>
        <dbReference type="SAM" id="Phobius"/>
    </source>
</evidence>
<dbReference type="InterPro" id="IPR045938">
    <property type="entry name" value="DUF6358"/>
</dbReference>
<comment type="caution">
    <text evidence="2">The sequence shown here is derived from an EMBL/GenBank/DDBJ whole genome shotgun (WGS) entry which is preliminary data.</text>
</comment>